<organism evidence="8 9">
    <name type="scientific">Clytia hemisphaerica</name>
    <dbReference type="NCBI Taxonomy" id="252671"/>
    <lineage>
        <taxon>Eukaryota</taxon>
        <taxon>Metazoa</taxon>
        <taxon>Cnidaria</taxon>
        <taxon>Hydrozoa</taxon>
        <taxon>Hydroidolina</taxon>
        <taxon>Leptothecata</taxon>
        <taxon>Obeliida</taxon>
        <taxon>Clytiidae</taxon>
        <taxon>Clytia</taxon>
    </lineage>
</organism>
<feature type="region of interest" description="Disordered" evidence="5">
    <location>
        <begin position="271"/>
        <end position="324"/>
    </location>
</feature>
<dbReference type="GO" id="GO:0016020">
    <property type="term" value="C:membrane"/>
    <property type="evidence" value="ECO:0007669"/>
    <property type="project" value="UniProtKB-SubCell"/>
</dbReference>
<feature type="chain" id="PRO_5029667989" description="Seven cysteines N-terminal domain-containing protein" evidence="6">
    <location>
        <begin position="21"/>
        <end position="888"/>
    </location>
</feature>
<dbReference type="PANTHER" id="PTHR46182">
    <property type="entry name" value="FI19480P1"/>
    <property type="match status" value="1"/>
</dbReference>
<evidence type="ECO:0000313" key="9">
    <source>
        <dbReference type="Proteomes" id="UP000594262"/>
    </source>
</evidence>
<dbReference type="GO" id="GO:0001764">
    <property type="term" value="P:neuron migration"/>
    <property type="evidence" value="ECO:0007669"/>
    <property type="project" value="TreeGrafter"/>
</dbReference>
<evidence type="ECO:0000256" key="1">
    <source>
        <dbReference type="ARBA" id="ARBA00004370"/>
    </source>
</evidence>
<dbReference type="GO" id="GO:0031410">
    <property type="term" value="C:cytoplasmic vesicle"/>
    <property type="evidence" value="ECO:0007669"/>
    <property type="project" value="TreeGrafter"/>
</dbReference>
<dbReference type="InterPro" id="IPR011106">
    <property type="entry name" value="MANSC_N"/>
</dbReference>
<dbReference type="InterPro" id="IPR013980">
    <property type="entry name" value="MANSC_dom"/>
</dbReference>
<reference evidence="8" key="1">
    <citation type="submission" date="2021-01" db="UniProtKB">
        <authorList>
            <consortium name="EnsemblMetazoa"/>
        </authorList>
    </citation>
    <scope>IDENTIFICATION</scope>
</reference>
<dbReference type="OrthoDB" id="6019916at2759"/>
<feature type="region of interest" description="Disordered" evidence="5">
    <location>
        <begin position="532"/>
        <end position="589"/>
    </location>
</feature>
<dbReference type="Pfam" id="PF23597">
    <property type="entry name" value="KIAA0319_N"/>
    <property type="match status" value="5"/>
</dbReference>
<dbReference type="EnsemblMetazoa" id="CLYHEMT016945.1">
    <property type="protein sequence ID" value="CLYHEMP016945.1"/>
    <property type="gene ID" value="CLYHEMG016945"/>
</dbReference>
<keyword evidence="9" id="KW-1185">Reference proteome</keyword>
<feature type="domain" description="Seven cysteines N-terminal" evidence="7">
    <location>
        <begin position="176"/>
        <end position="254"/>
    </location>
</feature>
<evidence type="ECO:0000256" key="4">
    <source>
        <dbReference type="ARBA" id="ARBA00023180"/>
    </source>
</evidence>
<feature type="region of interest" description="Disordered" evidence="5">
    <location>
        <begin position="698"/>
        <end position="725"/>
    </location>
</feature>
<feature type="domain" description="Seven cysteines N-terminal" evidence="7">
    <location>
        <begin position="75"/>
        <end position="154"/>
    </location>
</feature>
<feature type="signal peptide" evidence="6">
    <location>
        <begin position="1"/>
        <end position="20"/>
    </location>
</feature>
<feature type="domain" description="Seven cysteines N-terminal" evidence="7">
    <location>
        <begin position="429"/>
        <end position="511"/>
    </location>
</feature>
<dbReference type="SMART" id="SM00765">
    <property type="entry name" value="MANEC"/>
    <property type="match status" value="4"/>
</dbReference>
<name>A0A7M5X2R9_9CNID</name>
<evidence type="ECO:0000259" key="7">
    <source>
        <dbReference type="SMART" id="SM00765"/>
    </source>
</evidence>
<evidence type="ECO:0000256" key="5">
    <source>
        <dbReference type="SAM" id="MobiDB-lite"/>
    </source>
</evidence>
<accession>A0A7M5X2R9</accession>
<feature type="domain" description="Seven cysteines N-terminal" evidence="7">
    <location>
        <begin position="796"/>
        <end position="883"/>
    </location>
</feature>
<dbReference type="PANTHER" id="PTHR46182:SF2">
    <property type="entry name" value="FI19480P1"/>
    <property type="match status" value="1"/>
</dbReference>
<comment type="subcellular location">
    <subcellularLocation>
        <location evidence="1">Membrane</location>
    </subcellularLocation>
</comment>
<keyword evidence="4" id="KW-0325">Glycoprotein</keyword>
<dbReference type="GeneID" id="136824255"/>
<dbReference type="AlphaFoldDB" id="A0A7M5X2R9"/>
<keyword evidence="2 6" id="KW-0732">Signal</keyword>
<proteinExistence type="predicted"/>
<protein>
    <recommendedName>
        <fullName evidence="7">Seven cysteines N-terminal domain-containing protein</fullName>
    </recommendedName>
</protein>
<dbReference type="Proteomes" id="UP000594262">
    <property type="component" value="Unplaced"/>
</dbReference>
<keyword evidence="3" id="KW-0472">Membrane</keyword>
<evidence type="ECO:0000256" key="2">
    <source>
        <dbReference type="ARBA" id="ARBA00022729"/>
    </source>
</evidence>
<feature type="compositionally biased region" description="Polar residues" evidence="5">
    <location>
        <begin position="272"/>
        <end position="306"/>
    </location>
</feature>
<evidence type="ECO:0000256" key="3">
    <source>
        <dbReference type="ARBA" id="ARBA00023136"/>
    </source>
</evidence>
<sequence length="888" mass="99486">MQCFVLITLLLIVAFDGAYSLSKRVKGNSSSRQRSVHSRRSDFHTYKPIHPLQTVTRNVKIHRLEQRAKRGTTMSNDPLCYRSPIHQNVTLRGGIEAGYFRKLAEHVAMKLCVELCCEEKGCDVAFMWGKHCYGVQCFNHELCEVVPAKQKINEPIMLSHVTFQGETLHREKLSKKRKEECIATEVQPGVALRGGLKAGNFTHIGTVPNMRSCTNLCCAKSRCDLAIVLNDQCFALACFTPVLCEMTRAFSQTYKPKMSYILKSGDYEEQPRNATTKHYQQSQSHVSETKTKTQAPPSLNSQSPNIQNESESENDVEDEQKVKGKGNALTCKNSPIYINSTLKGGFKAGNYTNLGRVENMSECVRLCCGNSQCNAALMLENNCFFVECKNADGCLPVKAKTTHALAALNPRVSFITSRNEEAPLPNQKTKEGVCRPGVISYDVSLKGGSQAGNFTPHGRVSNMEDCIRKCCTRKGCDLAMMLKDICYTVVCKSEKLCEKKHMSLSNGFRPKIAYVFKDKKNIAILGDNKSKTKTISNQSRNKNQNTRVKTPNNSLSLSNNKYRDQEVHQTNQSNVTIQRDPWKESLSSKSKFSPNVVFDQETDNSTTVQYLLKLLKSNIGSPHMQTSTQQEINDDVIDDVTTSQDDAAINTEFENDSDNTRPANQESKNKVQCQNSDCKRQEFQKTCLSNLCNRPLNRAGNTGLVLNKNLEDKDQNTERPSQARNMINSKKLAVTTQKIPNNNVSMQRHSEVVTNTLTRNTKKSDSTSYLNSLKEPLAVVKSLFTLVHAADKNIEGDDPSCTYSEPLQNATLRGNLHSGKFTDRGDMDSIQQCIRLCCMLKGCDLAFMLDKKCFTVQCKNQKLCEPVQSKSNKFSPTLCYILVKSAHR</sequence>
<evidence type="ECO:0000313" key="8">
    <source>
        <dbReference type="EnsemblMetazoa" id="CLYHEMP016945.1"/>
    </source>
</evidence>
<feature type="compositionally biased region" description="Polar residues" evidence="5">
    <location>
        <begin position="533"/>
        <end position="560"/>
    </location>
</feature>
<dbReference type="RefSeq" id="XP_066936526.1">
    <property type="nucleotide sequence ID" value="XM_067080425.1"/>
</dbReference>
<dbReference type="InterPro" id="IPR029865">
    <property type="entry name" value="KIAA0319-like"/>
</dbReference>
<evidence type="ECO:0000256" key="6">
    <source>
        <dbReference type="SAM" id="SignalP"/>
    </source>
</evidence>
<feature type="compositionally biased region" description="Polar residues" evidence="5">
    <location>
        <begin position="568"/>
        <end position="577"/>
    </location>
</feature>